<comment type="function">
    <text evidence="4 5">Catalyzes the transfer of endogenously produced octanoic acid from octanoyl-acyl-carrier-protein onto the lipoyl domains of lipoate-dependent enzymes. Lipoyl-ACP can also act as a substrate although octanoyl-ACP is likely to be the physiological substrate.</text>
</comment>
<dbReference type="AlphaFoldDB" id="C4LI05"/>
<keyword evidence="9" id="KW-1185">Reference proteome</keyword>
<comment type="similarity">
    <text evidence="5">Belongs to the LipB family.</text>
</comment>
<feature type="active site" description="Acyl-thioester intermediate" evidence="5">
    <location>
        <position position="222"/>
    </location>
</feature>
<dbReference type="SUPFAM" id="SSF55681">
    <property type="entry name" value="Class II aaRS and biotin synthetases"/>
    <property type="match status" value="1"/>
</dbReference>
<dbReference type="NCBIfam" id="NF010925">
    <property type="entry name" value="PRK14345.1"/>
    <property type="match status" value="1"/>
</dbReference>
<dbReference type="KEGG" id="ckp:ckrop_0699"/>
<dbReference type="PANTHER" id="PTHR10993">
    <property type="entry name" value="OCTANOYLTRANSFERASE"/>
    <property type="match status" value="1"/>
</dbReference>
<keyword evidence="8" id="KW-0436">Ligase</keyword>
<dbReference type="Pfam" id="PF21948">
    <property type="entry name" value="LplA-B_cat"/>
    <property type="match status" value="1"/>
</dbReference>
<keyword evidence="2 5" id="KW-0808">Transferase</keyword>
<feature type="region of interest" description="Disordered" evidence="6">
    <location>
        <begin position="1"/>
        <end position="20"/>
    </location>
</feature>
<feature type="domain" description="BPL/LPL catalytic" evidence="7">
    <location>
        <begin position="75"/>
        <end position="261"/>
    </location>
</feature>
<organism evidence="8 9">
    <name type="scientific">Corynebacterium kroppenstedtii (strain DSM 44385 / JCM 11950 / CIP 105744 / CCUG 35717)</name>
    <dbReference type="NCBI Taxonomy" id="645127"/>
    <lineage>
        <taxon>Bacteria</taxon>
        <taxon>Bacillati</taxon>
        <taxon>Actinomycetota</taxon>
        <taxon>Actinomycetes</taxon>
        <taxon>Mycobacteriales</taxon>
        <taxon>Corynebacteriaceae</taxon>
        <taxon>Corynebacterium</taxon>
    </lineage>
</organism>
<feature type="binding site" evidence="5">
    <location>
        <begin position="114"/>
        <end position="121"/>
    </location>
    <ligand>
        <name>substrate</name>
    </ligand>
</feature>
<dbReference type="GO" id="GO:0016874">
    <property type="term" value="F:ligase activity"/>
    <property type="evidence" value="ECO:0007669"/>
    <property type="project" value="UniProtKB-KW"/>
</dbReference>
<dbReference type="InterPro" id="IPR045864">
    <property type="entry name" value="aa-tRNA-synth_II/BPL/LPL"/>
</dbReference>
<comment type="subcellular location">
    <subcellularLocation>
        <location evidence="5">Cytoplasm</location>
    </subcellularLocation>
</comment>
<comment type="pathway">
    <text evidence="1 5">Protein modification; protein lipoylation via endogenous pathway; protein N(6)-(lipoyl)lysine from octanoyl-[acyl-carrier-protein]: step 1/2.</text>
</comment>
<dbReference type="GO" id="GO:0033819">
    <property type="term" value="F:lipoyl(octanoyl) transferase activity"/>
    <property type="evidence" value="ECO:0007669"/>
    <property type="project" value="UniProtKB-EC"/>
</dbReference>
<dbReference type="PROSITE" id="PS01313">
    <property type="entry name" value="LIPB"/>
    <property type="match status" value="1"/>
</dbReference>
<comment type="catalytic activity">
    <reaction evidence="5">
        <text>octanoyl-[ACP] + L-lysyl-[protein] = N(6)-octanoyl-L-lysyl-[protein] + holo-[ACP] + H(+)</text>
        <dbReference type="Rhea" id="RHEA:17665"/>
        <dbReference type="Rhea" id="RHEA-COMP:9636"/>
        <dbReference type="Rhea" id="RHEA-COMP:9685"/>
        <dbReference type="Rhea" id="RHEA-COMP:9752"/>
        <dbReference type="Rhea" id="RHEA-COMP:9928"/>
        <dbReference type="ChEBI" id="CHEBI:15378"/>
        <dbReference type="ChEBI" id="CHEBI:29969"/>
        <dbReference type="ChEBI" id="CHEBI:64479"/>
        <dbReference type="ChEBI" id="CHEBI:78463"/>
        <dbReference type="ChEBI" id="CHEBI:78809"/>
        <dbReference type="EC" id="2.3.1.181"/>
    </reaction>
</comment>
<dbReference type="PROSITE" id="PS51733">
    <property type="entry name" value="BPL_LPL_CATALYTIC"/>
    <property type="match status" value="1"/>
</dbReference>
<dbReference type="NCBIfam" id="TIGR00214">
    <property type="entry name" value="lipB"/>
    <property type="match status" value="1"/>
</dbReference>
<dbReference type="PANTHER" id="PTHR10993:SF7">
    <property type="entry name" value="LIPOYLTRANSFERASE 2, MITOCHONDRIAL-RELATED"/>
    <property type="match status" value="1"/>
</dbReference>
<name>C4LI05_CORK4</name>
<evidence type="ECO:0000256" key="6">
    <source>
        <dbReference type="SAM" id="MobiDB-lite"/>
    </source>
</evidence>
<dbReference type="InterPro" id="IPR004143">
    <property type="entry name" value="BPL_LPL_catalytic"/>
</dbReference>
<reference evidence="8 9" key="1">
    <citation type="journal article" date="2008" name="J. Biotechnol.">
        <title>Ultrafast pyrosequencing of Corynebacterium kroppenstedtii DSM44385 revealed insights into the physiology of a lipophilic corynebacterium that lacks mycolic acids.</title>
        <authorList>
            <person name="Tauch A."/>
            <person name="Schneider J."/>
            <person name="Szczepanowski R."/>
            <person name="Tilker A."/>
            <person name="Viehoever P."/>
            <person name="Gartemann K.-H."/>
            <person name="Arnold W."/>
            <person name="Blom J."/>
            <person name="Brinkrolf K."/>
            <person name="Brune I."/>
            <person name="Goetker S."/>
            <person name="Weisshaar B."/>
            <person name="Goesmann A."/>
            <person name="Droege M."/>
            <person name="Puehler A."/>
        </authorList>
    </citation>
    <scope>NUCLEOTIDE SEQUENCE [LARGE SCALE GENOMIC DNA]</scope>
    <source>
        <strain evidence="9">DSM 44385 / JCM 11950 / CIP 105744 / CCUG 35717</strain>
    </source>
</reference>
<sequence length="279" mass="30775">MTSTSASTCGRPHLGAGHTRTINHMGYQQGSIRAIDTNYDVEWLGQVDYMEMWHRQAEYAQQRADAAGATRDEPDRGVDKLLFLEHPATYTAGKRTQPEDLPDNDDTPLIRIDRGGRITWHGPGQLVGYPIIRLAQPLDVVDYVRRLEEALITTCHTLGVTSAGRVEGRSGVWLPTDVVRGELRPERKIAAIGLRVTRGVTMHGFALNCDNSLEPYNHIVPCGISDAGVTTLTEELGRDIRPHDIVGLMRDSLIAALDGTQPITTSTIPDDGHKRIKVQ</sequence>
<dbReference type="UniPathway" id="UPA00538">
    <property type="reaction ID" value="UER00592"/>
</dbReference>
<evidence type="ECO:0000313" key="8">
    <source>
        <dbReference type="EMBL" id="ACR17460.1"/>
    </source>
</evidence>
<dbReference type="Gene3D" id="3.30.930.10">
    <property type="entry name" value="Bira Bifunctional Protein, Domain 2"/>
    <property type="match status" value="1"/>
</dbReference>
<dbReference type="Proteomes" id="UP000001473">
    <property type="component" value="Chromosome"/>
</dbReference>
<evidence type="ECO:0000313" key="9">
    <source>
        <dbReference type="Proteomes" id="UP000001473"/>
    </source>
</evidence>
<comment type="miscellaneous">
    <text evidence="5">In the reaction, the free carboxyl group of octanoic acid is attached via an amide linkage to the epsilon-amino group of a specific lysine residue of lipoyl domains of lipoate-dependent enzymes.</text>
</comment>
<dbReference type="EC" id="2.3.1.181" evidence="5"/>
<keyword evidence="5" id="KW-0963">Cytoplasm</keyword>
<evidence type="ECO:0000259" key="7">
    <source>
        <dbReference type="PROSITE" id="PS51733"/>
    </source>
</evidence>
<evidence type="ECO:0000256" key="3">
    <source>
        <dbReference type="ARBA" id="ARBA00023315"/>
    </source>
</evidence>
<protein>
    <recommendedName>
        <fullName evidence="5">Octanoyltransferase</fullName>
        <ecNumber evidence="5">2.3.1.181</ecNumber>
    </recommendedName>
    <alternativeName>
        <fullName evidence="5">Lipoate-protein ligase B</fullName>
    </alternativeName>
    <alternativeName>
        <fullName evidence="5">Lipoyl/octanoyl transferase</fullName>
    </alternativeName>
    <alternativeName>
        <fullName evidence="5">Octanoyl-[acyl-carrier-protein]-protein N-octanoyltransferase</fullName>
    </alternativeName>
</protein>
<dbReference type="HAMAP" id="MF_00013">
    <property type="entry name" value="LipB"/>
    <property type="match status" value="1"/>
</dbReference>
<dbReference type="GO" id="GO:0009249">
    <property type="term" value="P:protein lipoylation"/>
    <property type="evidence" value="ECO:0007669"/>
    <property type="project" value="InterPro"/>
</dbReference>
<keyword evidence="3 5" id="KW-0012">Acyltransferase</keyword>
<evidence type="ECO:0000256" key="1">
    <source>
        <dbReference type="ARBA" id="ARBA00004821"/>
    </source>
</evidence>
<dbReference type="HOGENOM" id="CLU_035168_2_1_11"/>
<feature type="binding site" evidence="5">
    <location>
        <begin position="191"/>
        <end position="193"/>
    </location>
    <ligand>
        <name>substrate</name>
    </ligand>
</feature>
<accession>C4LI05</accession>
<proteinExistence type="inferred from homology"/>
<evidence type="ECO:0000256" key="2">
    <source>
        <dbReference type="ARBA" id="ARBA00022679"/>
    </source>
</evidence>
<evidence type="ECO:0000256" key="5">
    <source>
        <dbReference type="HAMAP-Rule" id="MF_00013"/>
    </source>
</evidence>
<dbReference type="InterPro" id="IPR020605">
    <property type="entry name" value="Octanoyltransferase_CS"/>
</dbReference>
<dbReference type="eggNOG" id="COG0321">
    <property type="taxonomic scope" value="Bacteria"/>
</dbReference>
<dbReference type="CDD" id="cd16444">
    <property type="entry name" value="LipB"/>
    <property type="match status" value="1"/>
</dbReference>
<evidence type="ECO:0000256" key="4">
    <source>
        <dbReference type="ARBA" id="ARBA00024732"/>
    </source>
</evidence>
<feature type="site" description="Lowers pKa of active site Cys" evidence="5">
    <location>
        <position position="188"/>
    </location>
</feature>
<dbReference type="EMBL" id="CP001620">
    <property type="protein sequence ID" value="ACR17460.1"/>
    <property type="molecule type" value="Genomic_DNA"/>
</dbReference>
<gene>
    <name evidence="5" type="primary">lipB</name>
    <name evidence="8" type="ordered locus">ckrop_0699</name>
</gene>
<dbReference type="InterPro" id="IPR000544">
    <property type="entry name" value="Octanoyltransferase"/>
</dbReference>
<dbReference type="GO" id="GO:0005737">
    <property type="term" value="C:cytoplasm"/>
    <property type="evidence" value="ECO:0007669"/>
    <property type="project" value="UniProtKB-SubCell"/>
</dbReference>
<feature type="binding site" evidence="5">
    <location>
        <begin position="204"/>
        <end position="206"/>
    </location>
    <ligand>
        <name>substrate</name>
    </ligand>
</feature>
<dbReference type="STRING" id="645127.ckrop_0699"/>